<dbReference type="AlphaFoldDB" id="A0AAV7Q855"/>
<feature type="non-terminal residue" evidence="1">
    <location>
        <position position="28"/>
    </location>
</feature>
<evidence type="ECO:0000313" key="2">
    <source>
        <dbReference type="Proteomes" id="UP001066276"/>
    </source>
</evidence>
<accession>A0AAV7Q855</accession>
<dbReference type="Proteomes" id="UP001066276">
    <property type="component" value="Chromosome 6"/>
</dbReference>
<protein>
    <submittedName>
        <fullName evidence="1">Uncharacterized protein</fullName>
    </submittedName>
</protein>
<name>A0AAV7Q855_PLEWA</name>
<proteinExistence type="predicted"/>
<sequence length="28" mass="3091">GIFHTFDMSRHAVQSLIDHVKGNPGVNL</sequence>
<comment type="caution">
    <text evidence="1">The sequence shown here is derived from an EMBL/GenBank/DDBJ whole genome shotgun (WGS) entry which is preliminary data.</text>
</comment>
<keyword evidence="2" id="KW-1185">Reference proteome</keyword>
<feature type="non-terminal residue" evidence="1">
    <location>
        <position position="1"/>
    </location>
</feature>
<organism evidence="1 2">
    <name type="scientific">Pleurodeles waltl</name>
    <name type="common">Iberian ribbed newt</name>
    <dbReference type="NCBI Taxonomy" id="8319"/>
    <lineage>
        <taxon>Eukaryota</taxon>
        <taxon>Metazoa</taxon>
        <taxon>Chordata</taxon>
        <taxon>Craniata</taxon>
        <taxon>Vertebrata</taxon>
        <taxon>Euteleostomi</taxon>
        <taxon>Amphibia</taxon>
        <taxon>Batrachia</taxon>
        <taxon>Caudata</taxon>
        <taxon>Salamandroidea</taxon>
        <taxon>Salamandridae</taxon>
        <taxon>Pleurodelinae</taxon>
        <taxon>Pleurodeles</taxon>
    </lineage>
</organism>
<evidence type="ECO:0000313" key="1">
    <source>
        <dbReference type="EMBL" id="KAJ1134413.1"/>
    </source>
</evidence>
<dbReference type="EMBL" id="JANPWB010000010">
    <property type="protein sequence ID" value="KAJ1134413.1"/>
    <property type="molecule type" value="Genomic_DNA"/>
</dbReference>
<reference evidence="1" key="1">
    <citation type="journal article" date="2022" name="bioRxiv">
        <title>Sequencing and chromosome-scale assembly of the giantPleurodeles waltlgenome.</title>
        <authorList>
            <person name="Brown T."/>
            <person name="Elewa A."/>
            <person name="Iarovenko S."/>
            <person name="Subramanian E."/>
            <person name="Araus A.J."/>
            <person name="Petzold A."/>
            <person name="Susuki M."/>
            <person name="Suzuki K.-i.T."/>
            <person name="Hayashi T."/>
            <person name="Toyoda A."/>
            <person name="Oliveira C."/>
            <person name="Osipova E."/>
            <person name="Leigh N.D."/>
            <person name="Simon A."/>
            <person name="Yun M.H."/>
        </authorList>
    </citation>
    <scope>NUCLEOTIDE SEQUENCE</scope>
    <source>
        <strain evidence="1">20211129_DDA</strain>
        <tissue evidence="1">Liver</tissue>
    </source>
</reference>
<gene>
    <name evidence="1" type="ORF">NDU88_000865</name>
</gene>